<sequence>MLSHDAGHPAPAATASSDASRTGASASPVRARIRCKNCGKRFTRSRAAQVFCGANCRKRAADASTPPKTASDLGKQATGGGQLGKGVTEFSKSSETTPDQRKRAAAAKQAAKAEAAARAARRRYQGRKVLNRVSAIDACTGCGRRVLDPETGVIYARSSRGYVVTIGLVRCGRIWFCPECSGAIRRGRTEELKTGALRWLAAGGTLAVLVLTARHNRTHELARLGAAMWGEPLLDAAGAPVLDRSGKPRRAPGAYQRMLTAPQFYGRSETVSWWERKDGSFGHSVRAAEEGIRHRIGYAGMVRASEVTRSLENGWHPHTNGLVFLGGKLDGTPANGEVVDYFEPGAKALEEWEDWLRELWTSELAKADPEFTPSTDCETRDCKCEGKGHGVMIKLITSADDEALIEYLTKVQDGKAPESVRADLDAATGAAMETTRADSKTYKGHSMTPFQMLYRLHDLEVAKLLPSRAEGYGTAAQCRIWWAEYETAMAGRRAIEWTRGLRGHVQLTGDDSEETNLQFVYEQDKDQKLTGGVILTADAHEKVVDGDAELHMQEVIKTESYGAAPGVVAELGGRADHVRVVTAKELAAVQANLFERLNAKTRKRTAERRAAEWMAQYKPAKPRPPGPVEAVNLVAHIRTARRELTVR</sequence>
<protein>
    <recommendedName>
        <fullName evidence="4">Replication protein</fullName>
    </recommendedName>
</protein>
<accession>A0A918ILV7</accession>
<gene>
    <name evidence="2" type="ORF">GCM10010260_83900</name>
</gene>
<feature type="compositionally biased region" description="Low complexity" evidence="1">
    <location>
        <begin position="9"/>
        <end position="27"/>
    </location>
</feature>
<dbReference type="Proteomes" id="UP000618795">
    <property type="component" value="Unassembled WGS sequence"/>
</dbReference>
<dbReference type="EMBL" id="BMTD01000044">
    <property type="protein sequence ID" value="GGV30713.1"/>
    <property type="molecule type" value="Genomic_DNA"/>
</dbReference>
<evidence type="ECO:0000313" key="3">
    <source>
        <dbReference type="Proteomes" id="UP000618795"/>
    </source>
</evidence>
<name>A0A918ILV7_9ACTN</name>
<feature type="region of interest" description="Disordered" evidence="1">
    <location>
        <begin position="61"/>
        <end position="107"/>
    </location>
</feature>
<reference evidence="2" key="1">
    <citation type="journal article" date="2014" name="Int. J. Syst. Evol. Microbiol.">
        <title>Complete genome sequence of Corynebacterium casei LMG S-19264T (=DSM 44701T), isolated from a smear-ripened cheese.</title>
        <authorList>
            <consortium name="US DOE Joint Genome Institute (JGI-PGF)"/>
            <person name="Walter F."/>
            <person name="Albersmeier A."/>
            <person name="Kalinowski J."/>
            <person name="Ruckert C."/>
        </authorList>
    </citation>
    <scope>NUCLEOTIDE SEQUENCE</scope>
    <source>
        <strain evidence="2">JCM 4369</strain>
    </source>
</reference>
<organism evidence="2 3">
    <name type="scientific">Streptomyces filipinensis</name>
    <dbReference type="NCBI Taxonomy" id="66887"/>
    <lineage>
        <taxon>Bacteria</taxon>
        <taxon>Bacillati</taxon>
        <taxon>Actinomycetota</taxon>
        <taxon>Actinomycetes</taxon>
        <taxon>Kitasatosporales</taxon>
        <taxon>Streptomycetaceae</taxon>
        <taxon>Streptomyces</taxon>
    </lineage>
</organism>
<evidence type="ECO:0000256" key="1">
    <source>
        <dbReference type="SAM" id="MobiDB-lite"/>
    </source>
</evidence>
<proteinExistence type="predicted"/>
<comment type="caution">
    <text evidence="2">The sequence shown here is derived from an EMBL/GenBank/DDBJ whole genome shotgun (WGS) entry which is preliminary data.</text>
</comment>
<evidence type="ECO:0000313" key="2">
    <source>
        <dbReference type="EMBL" id="GGV30713.1"/>
    </source>
</evidence>
<feature type="region of interest" description="Disordered" evidence="1">
    <location>
        <begin position="1"/>
        <end position="29"/>
    </location>
</feature>
<reference evidence="2" key="2">
    <citation type="submission" date="2020-09" db="EMBL/GenBank/DDBJ databases">
        <authorList>
            <person name="Sun Q."/>
            <person name="Ohkuma M."/>
        </authorList>
    </citation>
    <scope>NUCLEOTIDE SEQUENCE</scope>
    <source>
        <strain evidence="2">JCM 4369</strain>
    </source>
</reference>
<evidence type="ECO:0008006" key="4">
    <source>
        <dbReference type="Google" id="ProtNLM"/>
    </source>
</evidence>
<dbReference type="AlphaFoldDB" id="A0A918ILV7"/>
<keyword evidence="3" id="KW-1185">Reference proteome</keyword>